<protein>
    <submittedName>
        <fullName evidence="2">Uncharacterized protein</fullName>
    </submittedName>
</protein>
<evidence type="ECO:0000313" key="2">
    <source>
        <dbReference type="EMBL" id="KAF6218718.1"/>
    </source>
</evidence>
<proteinExistence type="predicted"/>
<accession>A0A8H6F8J6</accession>
<reference evidence="2 3" key="1">
    <citation type="journal article" date="2020" name="Genomics">
        <title>Complete, high-quality genomes from long-read metagenomic sequencing of two wolf lichen thalli reveals enigmatic genome architecture.</title>
        <authorList>
            <person name="McKenzie S.K."/>
            <person name="Walston R.F."/>
            <person name="Allen J.L."/>
        </authorList>
    </citation>
    <scope>NUCLEOTIDE SEQUENCE [LARGE SCALE GENOMIC DNA]</scope>
    <source>
        <strain evidence="2">WasteWater1</strain>
    </source>
</reference>
<feature type="compositionally biased region" description="Basic and acidic residues" evidence="1">
    <location>
        <begin position="488"/>
        <end position="501"/>
    </location>
</feature>
<comment type="caution">
    <text evidence="2">The sequence shown here is derived from an EMBL/GenBank/DDBJ whole genome shotgun (WGS) entry which is preliminary data.</text>
</comment>
<keyword evidence="3" id="KW-1185">Reference proteome</keyword>
<feature type="region of interest" description="Disordered" evidence="1">
    <location>
        <begin position="545"/>
        <end position="570"/>
    </location>
</feature>
<organism evidence="2 3">
    <name type="scientific">Letharia lupina</name>
    <dbReference type="NCBI Taxonomy" id="560253"/>
    <lineage>
        <taxon>Eukaryota</taxon>
        <taxon>Fungi</taxon>
        <taxon>Dikarya</taxon>
        <taxon>Ascomycota</taxon>
        <taxon>Pezizomycotina</taxon>
        <taxon>Lecanoromycetes</taxon>
        <taxon>OSLEUM clade</taxon>
        <taxon>Lecanoromycetidae</taxon>
        <taxon>Lecanorales</taxon>
        <taxon>Lecanorineae</taxon>
        <taxon>Parmeliaceae</taxon>
        <taxon>Letharia</taxon>
    </lineage>
</organism>
<feature type="compositionally biased region" description="Acidic residues" evidence="1">
    <location>
        <begin position="426"/>
        <end position="445"/>
    </location>
</feature>
<dbReference type="RefSeq" id="XP_037148153.1">
    <property type="nucleotide sequence ID" value="XM_037296171.1"/>
</dbReference>
<feature type="region of interest" description="Disordered" evidence="1">
    <location>
        <begin position="313"/>
        <end position="523"/>
    </location>
</feature>
<feature type="region of interest" description="Disordered" evidence="1">
    <location>
        <begin position="204"/>
        <end position="235"/>
    </location>
</feature>
<feature type="compositionally biased region" description="Basic and acidic residues" evidence="1">
    <location>
        <begin position="354"/>
        <end position="374"/>
    </location>
</feature>
<dbReference type="AlphaFoldDB" id="A0A8H6F8J6"/>
<evidence type="ECO:0000313" key="3">
    <source>
        <dbReference type="Proteomes" id="UP000593566"/>
    </source>
</evidence>
<evidence type="ECO:0000256" key="1">
    <source>
        <dbReference type="SAM" id="MobiDB-lite"/>
    </source>
</evidence>
<name>A0A8H6F8J6_9LECA</name>
<dbReference type="Proteomes" id="UP000593566">
    <property type="component" value="Unassembled WGS sequence"/>
</dbReference>
<dbReference type="GeneID" id="59333666"/>
<gene>
    <name evidence="2" type="ORF">HO133_005260</name>
</gene>
<feature type="compositionally biased region" description="Polar residues" evidence="1">
    <location>
        <begin position="316"/>
        <end position="326"/>
    </location>
</feature>
<dbReference type="EMBL" id="JACCJB010000021">
    <property type="protein sequence ID" value="KAF6218718.1"/>
    <property type="molecule type" value="Genomic_DNA"/>
</dbReference>
<sequence length="570" mass="62528">MNSNGPAQTFETPFNISDYVDFDFDVEAIRQSVDVSSETSVVEPLQRLSICDPYASIIDAVDADFAGIFQLPDGSNALDAGFNATQAASEDDGVLNALQAPTTGPISAVGFPTQSGPWKSRTIAAFDNPIETNAAFGDSTALNPATEHLGMTDAFQTTIETHSPLDGSTVFESTAFNPTVDPATLEIPCHPSSPVSFPMQEKANERSTAAPEVVQKPSRRVISAPETQREPSRWVPASPRLQEHLNKTYASQILQICTQPNVPPMLYFPMQQQVGPLPSDPYSQRSIPTQYGYSQVSQPSMEISSIEPSLVMARNNGLSPPQQLSNGVYRPIPPITDQDAPNAEDLALTPTKKRALDANEHDSESAPKRAKTAEVEPLSTVAMDDGSDDDDEPVRKRTRTARRNPFSTVAKDDESEGEWDDKSEIDPDDEPDEESEDDPNDETYDSDSSGLSSAPPSPILRPTAGAQKCPSTLLPHHSVLKENSQWHYEQEQESRPREQQRKQWVRRHANSPGATGKAPNRKMQTLLKEIEDTEGFAEAQGYEVRQSVERVSLPRRPVRKGARKSYVGQE</sequence>